<feature type="transmembrane region" description="Helical" evidence="5">
    <location>
        <begin position="29"/>
        <end position="50"/>
    </location>
</feature>
<feature type="domain" description="O-antigen ligase-related" evidence="7">
    <location>
        <begin position="201"/>
        <end position="323"/>
    </location>
</feature>
<gene>
    <name evidence="8" type="ORF">GCM10025883_34790</name>
</gene>
<feature type="transmembrane region" description="Helical" evidence="5">
    <location>
        <begin position="371"/>
        <end position="388"/>
    </location>
</feature>
<feature type="transmembrane region" description="Helical" evidence="5">
    <location>
        <begin position="200"/>
        <end position="229"/>
    </location>
</feature>
<feature type="transmembrane region" description="Helical" evidence="5">
    <location>
        <begin position="311"/>
        <end position="332"/>
    </location>
</feature>
<dbReference type="Pfam" id="PF04932">
    <property type="entry name" value="Wzy_C"/>
    <property type="match status" value="1"/>
</dbReference>
<feature type="transmembrane region" description="Helical" evidence="5">
    <location>
        <begin position="171"/>
        <end position="188"/>
    </location>
</feature>
<feature type="transmembrane region" description="Helical" evidence="5">
    <location>
        <begin position="87"/>
        <end position="104"/>
    </location>
</feature>
<sequence length="418" mass="42641">MASLVALLALALVMLHAVADVLPDTPLFWVLTPVRLVVLIGLVALAATVRRVDRSTFAWRRLFDLCVVLLLAAAAVPAHVYGGWSEWRGLLTCVGVAYLAAGVLRSSPESWRAISLTATAAVATAALTGIRQTVNGIPTGFCRGALDGSADSCGNPGVVFRALGTFGNPNLLAAFLVLLIPLAAAYAAGHTQRHSRAVGYLVVGVGVVGVGSRAGLLALVAMAAAFLVLRRPTTPRLVGAGIAAAGVLAAAGIAVLAGVGVGVRADVWSAAADLVRRYPFGVGVGRTGDLLAATVPGDEAFRHAHNLWLDMLLAAGPLGLVAVVGLTVLGAVHVIRAARRASAAGIALGCALAAFAVFCLVDNPVNAVRNGYAAWLVLGLAMAAGQGVHHRRSLEVFRDAESRQGSRGATALSVGSRP</sequence>
<comment type="subcellular location">
    <subcellularLocation>
        <location evidence="1">Membrane</location>
        <topology evidence="1">Multi-pass membrane protein</topology>
    </subcellularLocation>
</comment>
<feature type="transmembrane region" description="Helical" evidence="5">
    <location>
        <begin position="344"/>
        <end position="365"/>
    </location>
</feature>
<keyword evidence="9" id="KW-1185">Reference proteome</keyword>
<evidence type="ECO:0000313" key="8">
    <source>
        <dbReference type="EMBL" id="GMA41434.1"/>
    </source>
</evidence>
<dbReference type="PANTHER" id="PTHR37422">
    <property type="entry name" value="TEICHURONIC ACID BIOSYNTHESIS PROTEIN TUAE"/>
    <property type="match status" value="1"/>
</dbReference>
<keyword evidence="4 5" id="KW-0472">Membrane</keyword>
<keyword evidence="6" id="KW-0732">Signal</keyword>
<protein>
    <recommendedName>
        <fullName evidence="7">O-antigen ligase-related domain-containing protein</fullName>
    </recommendedName>
</protein>
<keyword evidence="3 5" id="KW-1133">Transmembrane helix</keyword>
<accession>A0ABQ6IVC3</accession>
<dbReference type="InterPro" id="IPR051533">
    <property type="entry name" value="WaaL-like"/>
</dbReference>
<evidence type="ECO:0000256" key="6">
    <source>
        <dbReference type="SAM" id="SignalP"/>
    </source>
</evidence>
<name>A0ABQ6IVC3_9MICO</name>
<dbReference type="InterPro" id="IPR007016">
    <property type="entry name" value="O-antigen_ligase-rel_domated"/>
</dbReference>
<feature type="transmembrane region" description="Helical" evidence="5">
    <location>
        <begin position="62"/>
        <end position="81"/>
    </location>
</feature>
<evidence type="ECO:0000313" key="9">
    <source>
        <dbReference type="Proteomes" id="UP001157126"/>
    </source>
</evidence>
<feature type="transmembrane region" description="Helical" evidence="5">
    <location>
        <begin position="241"/>
        <end position="263"/>
    </location>
</feature>
<dbReference type="EMBL" id="BSUO01000001">
    <property type="protein sequence ID" value="GMA41434.1"/>
    <property type="molecule type" value="Genomic_DNA"/>
</dbReference>
<evidence type="ECO:0000259" key="7">
    <source>
        <dbReference type="Pfam" id="PF04932"/>
    </source>
</evidence>
<proteinExistence type="predicted"/>
<feature type="chain" id="PRO_5047362339" description="O-antigen ligase-related domain-containing protein" evidence="6">
    <location>
        <begin position="20"/>
        <end position="418"/>
    </location>
</feature>
<organism evidence="8 9">
    <name type="scientific">Mobilicoccus caccae</name>
    <dbReference type="NCBI Taxonomy" id="1859295"/>
    <lineage>
        <taxon>Bacteria</taxon>
        <taxon>Bacillati</taxon>
        <taxon>Actinomycetota</taxon>
        <taxon>Actinomycetes</taxon>
        <taxon>Micrococcales</taxon>
        <taxon>Dermatophilaceae</taxon>
        <taxon>Mobilicoccus</taxon>
    </lineage>
</organism>
<evidence type="ECO:0000256" key="4">
    <source>
        <dbReference type="ARBA" id="ARBA00023136"/>
    </source>
</evidence>
<dbReference type="PANTHER" id="PTHR37422:SF13">
    <property type="entry name" value="LIPOPOLYSACCHARIDE BIOSYNTHESIS PROTEIN PA4999-RELATED"/>
    <property type="match status" value="1"/>
</dbReference>
<dbReference type="RefSeq" id="WP_284304982.1">
    <property type="nucleotide sequence ID" value="NZ_BSUO01000001.1"/>
</dbReference>
<evidence type="ECO:0000256" key="1">
    <source>
        <dbReference type="ARBA" id="ARBA00004141"/>
    </source>
</evidence>
<dbReference type="Proteomes" id="UP001157126">
    <property type="component" value="Unassembled WGS sequence"/>
</dbReference>
<evidence type="ECO:0000256" key="5">
    <source>
        <dbReference type="SAM" id="Phobius"/>
    </source>
</evidence>
<feature type="signal peptide" evidence="6">
    <location>
        <begin position="1"/>
        <end position="19"/>
    </location>
</feature>
<keyword evidence="2 5" id="KW-0812">Transmembrane</keyword>
<evidence type="ECO:0000256" key="2">
    <source>
        <dbReference type="ARBA" id="ARBA00022692"/>
    </source>
</evidence>
<reference evidence="9" key="1">
    <citation type="journal article" date="2019" name="Int. J. Syst. Evol. Microbiol.">
        <title>The Global Catalogue of Microorganisms (GCM) 10K type strain sequencing project: providing services to taxonomists for standard genome sequencing and annotation.</title>
        <authorList>
            <consortium name="The Broad Institute Genomics Platform"/>
            <consortium name="The Broad Institute Genome Sequencing Center for Infectious Disease"/>
            <person name="Wu L."/>
            <person name="Ma J."/>
        </authorList>
    </citation>
    <scope>NUCLEOTIDE SEQUENCE [LARGE SCALE GENOMIC DNA]</scope>
    <source>
        <strain evidence="9">NBRC 113072</strain>
    </source>
</reference>
<evidence type="ECO:0000256" key="3">
    <source>
        <dbReference type="ARBA" id="ARBA00022989"/>
    </source>
</evidence>
<comment type="caution">
    <text evidence="8">The sequence shown here is derived from an EMBL/GenBank/DDBJ whole genome shotgun (WGS) entry which is preliminary data.</text>
</comment>